<dbReference type="Pfam" id="PF07638">
    <property type="entry name" value="Sigma70_ECF"/>
    <property type="match status" value="1"/>
</dbReference>
<dbReference type="InterPro" id="IPR013324">
    <property type="entry name" value="RNA_pol_sigma_r3/r4-like"/>
</dbReference>
<dbReference type="InterPro" id="IPR039425">
    <property type="entry name" value="RNA_pol_sigma-70-like"/>
</dbReference>
<dbReference type="RefSeq" id="WP_166653859.1">
    <property type="nucleotide sequence ID" value="NZ_SNZH01000002.1"/>
</dbReference>
<comment type="caution">
    <text evidence="5">The sequence shown here is derived from an EMBL/GenBank/DDBJ whole genome shotgun (WGS) entry which is preliminary data.</text>
</comment>
<name>A0A4R6Z7L1_9GAMM</name>
<reference evidence="5 6" key="1">
    <citation type="submission" date="2019-03" db="EMBL/GenBank/DDBJ databases">
        <title>Genomic Encyclopedia of Type Strains, Phase IV (KMG-IV): sequencing the most valuable type-strain genomes for metagenomic binning, comparative biology and taxonomic classification.</title>
        <authorList>
            <person name="Goeker M."/>
        </authorList>
    </citation>
    <scope>NUCLEOTIDE SEQUENCE [LARGE SCALE GENOMIC DNA]</scope>
    <source>
        <strain evidence="5 6">DSM 21667</strain>
    </source>
</reference>
<keyword evidence="1" id="KW-0805">Transcription regulation</keyword>
<dbReference type="InterPro" id="IPR011517">
    <property type="entry name" value="RNA_pol_sigma70_ECF-like"/>
</dbReference>
<dbReference type="InterPro" id="IPR053812">
    <property type="entry name" value="HTH_Sigma70_ECF-like"/>
</dbReference>
<evidence type="ECO:0000256" key="3">
    <source>
        <dbReference type="ARBA" id="ARBA00023163"/>
    </source>
</evidence>
<dbReference type="Gene3D" id="1.10.10.10">
    <property type="entry name" value="Winged helix-like DNA-binding domain superfamily/Winged helix DNA-binding domain"/>
    <property type="match status" value="1"/>
</dbReference>
<dbReference type="NCBIfam" id="TIGR02937">
    <property type="entry name" value="sigma70-ECF"/>
    <property type="match status" value="1"/>
</dbReference>
<organism evidence="5 6">
    <name type="scientific">Tahibacter aquaticus</name>
    <dbReference type="NCBI Taxonomy" id="520092"/>
    <lineage>
        <taxon>Bacteria</taxon>
        <taxon>Pseudomonadati</taxon>
        <taxon>Pseudomonadota</taxon>
        <taxon>Gammaproteobacteria</taxon>
        <taxon>Lysobacterales</taxon>
        <taxon>Rhodanobacteraceae</taxon>
        <taxon>Tahibacter</taxon>
    </lineage>
</organism>
<evidence type="ECO:0000259" key="4">
    <source>
        <dbReference type="Pfam" id="PF07638"/>
    </source>
</evidence>
<keyword evidence="2" id="KW-0731">Sigma factor</keyword>
<keyword evidence="6" id="KW-1185">Reference proteome</keyword>
<dbReference type="Proteomes" id="UP000295293">
    <property type="component" value="Unassembled WGS sequence"/>
</dbReference>
<dbReference type="AlphaFoldDB" id="A0A4R6Z7L1"/>
<keyword evidence="3" id="KW-0804">Transcription</keyword>
<evidence type="ECO:0000256" key="2">
    <source>
        <dbReference type="ARBA" id="ARBA00023082"/>
    </source>
</evidence>
<dbReference type="GO" id="GO:0016987">
    <property type="term" value="F:sigma factor activity"/>
    <property type="evidence" value="ECO:0007669"/>
    <property type="project" value="UniProtKB-KW"/>
</dbReference>
<accession>A0A4R6Z7L1</accession>
<dbReference type="InterPro" id="IPR014284">
    <property type="entry name" value="RNA_pol_sigma-70_dom"/>
</dbReference>
<feature type="domain" description="RNA polymerase sigma-70 ECF-like HTH" evidence="4">
    <location>
        <begin position="5"/>
        <end position="185"/>
    </location>
</feature>
<sequence>MSENEITARIAAANLGSAERDKALNLVYDDLLRIARAELARHRRGDTLNTRALVNEAYLKLFDRGDGQYENRKHFFATAARAMRQVVIDYARSRLAERRGAGAEHVELEALEGVPLPVDEQAEQLVGMDRALQKLAQLDERLVTVVEMRFFAGLEVKDIAELLGVSEPTIKRDTRAAKAFLQKELALGS</sequence>
<evidence type="ECO:0000313" key="6">
    <source>
        <dbReference type="Proteomes" id="UP000295293"/>
    </source>
</evidence>
<dbReference type="PANTHER" id="PTHR43133:SF39">
    <property type="entry name" value="SIMILAR TO RNA POLYMERASE SIGMA-E FACTOR"/>
    <property type="match status" value="1"/>
</dbReference>
<evidence type="ECO:0000313" key="5">
    <source>
        <dbReference type="EMBL" id="TDR47579.1"/>
    </source>
</evidence>
<protein>
    <submittedName>
        <fullName evidence="5">RNA polymerase sigma factor (TIGR02999 family)</fullName>
    </submittedName>
</protein>
<proteinExistence type="predicted"/>
<evidence type="ECO:0000256" key="1">
    <source>
        <dbReference type="ARBA" id="ARBA00023015"/>
    </source>
</evidence>
<dbReference type="GO" id="GO:0006352">
    <property type="term" value="P:DNA-templated transcription initiation"/>
    <property type="evidence" value="ECO:0007669"/>
    <property type="project" value="InterPro"/>
</dbReference>
<gene>
    <name evidence="5" type="ORF">DFR29_102239</name>
</gene>
<dbReference type="InterPro" id="IPR036388">
    <property type="entry name" value="WH-like_DNA-bd_sf"/>
</dbReference>
<dbReference type="SUPFAM" id="SSF88659">
    <property type="entry name" value="Sigma3 and sigma4 domains of RNA polymerase sigma factors"/>
    <property type="match status" value="1"/>
</dbReference>
<dbReference type="NCBIfam" id="TIGR02999">
    <property type="entry name" value="Sig-70_X6"/>
    <property type="match status" value="1"/>
</dbReference>
<dbReference type="PANTHER" id="PTHR43133">
    <property type="entry name" value="RNA POLYMERASE ECF-TYPE SIGMA FACTO"/>
    <property type="match status" value="1"/>
</dbReference>
<dbReference type="EMBL" id="SNZH01000002">
    <property type="protein sequence ID" value="TDR47579.1"/>
    <property type="molecule type" value="Genomic_DNA"/>
</dbReference>